<evidence type="ECO:0000256" key="1">
    <source>
        <dbReference type="SAM" id="MobiDB-lite"/>
    </source>
</evidence>
<evidence type="ECO:0000313" key="3">
    <source>
        <dbReference type="Proteomes" id="UP000176336"/>
    </source>
</evidence>
<sequence>MENLNLQLFGENSLEINPPEELNNTESLPKSPVPTPDPIKEFENVIATIFPTNQEENKLHKARGILGESARDYTDEELNYLVTDFEYLVDTWLDLFEKRVFQGKTLKELVGESANGNTK</sequence>
<gene>
    <name evidence="2" type="ORF">A2871_02930</name>
</gene>
<reference evidence="2 3" key="1">
    <citation type="journal article" date="2016" name="Nat. Commun.">
        <title>Thousands of microbial genomes shed light on interconnected biogeochemical processes in an aquifer system.</title>
        <authorList>
            <person name="Anantharaman K."/>
            <person name="Brown C.T."/>
            <person name="Hug L.A."/>
            <person name="Sharon I."/>
            <person name="Castelle C.J."/>
            <person name="Probst A.J."/>
            <person name="Thomas B.C."/>
            <person name="Singh A."/>
            <person name="Wilkins M.J."/>
            <person name="Karaoz U."/>
            <person name="Brodie E.L."/>
            <person name="Williams K.H."/>
            <person name="Hubbard S.S."/>
            <person name="Banfield J.F."/>
        </authorList>
    </citation>
    <scope>NUCLEOTIDE SEQUENCE [LARGE SCALE GENOMIC DNA]</scope>
</reference>
<comment type="caution">
    <text evidence="2">The sequence shown here is derived from an EMBL/GenBank/DDBJ whole genome shotgun (WGS) entry which is preliminary data.</text>
</comment>
<dbReference type="AlphaFoldDB" id="A0A1F5IS82"/>
<feature type="region of interest" description="Disordered" evidence="1">
    <location>
        <begin position="1"/>
        <end position="37"/>
    </location>
</feature>
<dbReference type="Proteomes" id="UP000176336">
    <property type="component" value="Unassembled WGS sequence"/>
</dbReference>
<protein>
    <submittedName>
        <fullName evidence="2">Uncharacterized protein</fullName>
    </submittedName>
</protein>
<dbReference type="EMBL" id="MFCR01000004">
    <property type="protein sequence ID" value="OGE19180.1"/>
    <property type="molecule type" value="Genomic_DNA"/>
</dbReference>
<accession>A0A1F5IS82</accession>
<proteinExistence type="predicted"/>
<evidence type="ECO:0000313" key="2">
    <source>
        <dbReference type="EMBL" id="OGE19180.1"/>
    </source>
</evidence>
<organism evidence="2 3">
    <name type="scientific">Candidatus Daviesbacteria bacterium RIFCSPHIGHO2_01_FULL_41_23</name>
    <dbReference type="NCBI Taxonomy" id="1797764"/>
    <lineage>
        <taxon>Bacteria</taxon>
        <taxon>Candidatus Daviesiibacteriota</taxon>
    </lineage>
</organism>
<name>A0A1F5IS82_9BACT</name>